<sequence length="117" mass="12069">MAYGAGVTLLPGLVGNIRIPRLAGGAAHEWLPEAGAASDQQANFDTIAMSPKTIVVSIPITRRLLLQSAPAVGSCTSDSLKPLAAVIAGPGQCLRPVPKGLSMAARLRFQPAPPIMF</sequence>
<reference evidence="2 3" key="1">
    <citation type="submission" date="2019-05" db="EMBL/GenBank/DDBJ databases">
        <title>Pseudorhodobacter turbinis sp. nov., isolated from the gut of the Korean turban shell.</title>
        <authorList>
            <person name="Jeong Y.-S."/>
            <person name="Kang W.-R."/>
            <person name="Bae J.-W."/>
        </authorList>
    </citation>
    <scope>NUCLEOTIDE SEQUENCE [LARGE SCALE GENOMIC DNA]</scope>
    <source>
        <strain evidence="2 3">S12M18</strain>
        <plasmid evidence="2 3">unnamed1</plasmid>
    </source>
</reference>
<gene>
    <name evidence="2" type="ORF">EOK75_12405</name>
</gene>
<dbReference type="SUPFAM" id="SSF56563">
    <property type="entry name" value="Major capsid protein gp5"/>
    <property type="match status" value="1"/>
</dbReference>
<dbReference type="AlphaFoldDB" id="A0A4V1E122"/>
<evidence type="ECO:0000313" key="2">
    <source>
        <dbReference type="EMBL" id="QCO56624.1"/>
    </source>
</evidence>
<protein>
    <recommendedName>
        <fullName evidence="1">Phage capsid-like C-terminal domain-containing protein</fullName>
    </recommendedName>
</protein>
<dbReference type="InterPro" id="IPR054612">
    <property type="entry name" value="Phage_capsid-like_C"/>
</dbReference>
<evidence type="ECO:0000313" key="3">
    <source>
        <dbReference type="Proteomes" id="UP000298631"/>
    </source>
</evidence>
<organism evidence="2 3">
    <name type="scientific">Pseudorhodobacter turbinis</name>
    <dbReference type="NCBI Taxonomy" id="2500533"/>
    <lineage>
        <taxon>Bacteria</taxon>
        <taxon>Pseudomonadati</taxon>
        <taxon>Pseudomonadota</taxon>
        <taxon>Alphaproteobacteria</taxon>
        <taxon>Rhodobacterales</taxon>
        <taxon>Paracoccaceae</taxon>
        <taxon>Pseudorhodobacter</taxon>
    </lineage>
</organism>
<dbReference type="KEGG" id="pseb:EOK75_12405"/>
<proteinExistence type="predicted"/>
<dbReference type="EMBL" id="CP039965">
    <property type="protein sequence ID" value="QCO56624.1"/>
    <property type="molecule type" value="Genomic_DNA"/>
</dbReference>
<accession>A0A4V1E122</accession>
<dbReference type="Pfam" id="PF05065">
    <property type="entry name" value="Phage_capsid"/>
    <property type="match status" value="1"/>
</dbReference>
<dbReference type="Proteomes" id="UP000298631">
    <property type="component" value="Plasmid unnamed1"/>
</dbReference>
<feature type="domain" description="Phage capsid-like C-terminal" evidence="1">
    <location>
        <begin position="8"/>
        <end position="69"/>
    </location>
</feature>
<dbReference type="OrthoDB" id="9806592at2"/>
<geneLocation type="plasmid" evidence="2 3">
    <name>unnamed1</name>
</geneLocation>
<evidence type="ECO:0000259" key="1">
    <source>
        <dbReference type="Pfam" id="PF05065"/>
    </source>
</evidence>
<keyword evidence="2" id="KW-0614">Plasmid</keyword>
<name>A0A4V1E122_9RHOB</name>
<dbReference type="RefSeq" id="WP_137194404.1">
    <property type="nucleotide sequence ID" value="NZ_CP039965.1"/>
</dbReference>
<keyword evidence="3" id="KW-1185">Reference proteome</keyword>